<name>A0A5D3C9C6_CUCMM</name>
<accession>A0A5D3C9C6</accession>
<sequence>MYTIYSGVRLALQEIGIFPTPKNVEGSEKYIGKGSLDAVLDVGTNVGGSESGWAFSTLCWSRVWKASPDVFFPDAIHNVGKASSAFPTPCAASGKPPPTGFTVQLC</sequence>
<dbReference type="EMBL" id="SSTD01013385">
    <property type="protein sequence ID" value="TYK06939.1"/>
    <property type="molecule type" value="Genomic_DNA"/>
</dbReference>
<dbReference type="Proteomes" id="UP000321947">
    <property type="component" value="Unassembled WGS sequence"/>
</dbReference>
<reference evidence="3 4" key="1">
    <citation type="submission" date="2019-08" db="EMBL/GenBank/DDBJ databases">
        <title>Draft genome sequences of two oriental melons (Cucumis melo L. var makuwa).</title>
        <authorList>
            <person name="Kwon S.-Y."/>
        </authorList>
    </citation>
    <scope>NUCLEOTIDE SEQUENCE [LARGE SCALE GENOMIC DNA]</scope>
    <source>
        <strain evidence="4">cv. Chang Bougi</strain>
        <strain evidence="3">cv. SW 3</strain>
        <tissue evidence="2">Leaf</tissue>
    </source>
</reference>
<dbReference type="Proteomes" id="UP000321393">
    <property type="component" value="Unassembled WGS sequence"/>
</dbReference>
<dbReference type="EMBL" id="SSTE01022915">
    <property type="protein sequence ID" value="KAA0031486.1"/>
    <property type="molecule type" value="Genomic_DNA"/>
</dbReference>
<evidence type="ECO:0000313" key="4">
    <source>
        <dbReference type="Proteomes" id="UP000321947"/>
    </source>
</evidence>
<comment type="caution">
    <text evidence="2">The sequence shown here is derived from an EMBL/GenBank/DDBJ whole genome shotgun (WGS) entry which is preliminary data.</text>
</comment>
<organism evidence="2 4">
    <name type="scientific">Cucumis melo var. makuwa</name>
    <name type="common">Oriental melon</name>
    <dbReference type="NCBI Taxonomy" id="1194695"/>
    <lineage>
        <taxon>Eukaryota</taxon>
        <taxon>Viridiplantae</taxon>
        <taxon>Streptophyta</taxon>
        <taxon>Embryophyta</taxon>
        <taxon>Tracheophyta</taxon>
        <taxon>Spermatophyta</taxon>
        <taxon>Magnoliopsida</taxon>
        <taxon>eudicotyledons</taxon>
        <taxon>Gunneridae</taxon>
        <taxon>Pentapetalae</taxon>
        <taxon>rosids</taxon>
        <taxon>fabids</taxon>
        <taxon>Cucurbitales</taxon>
        <taxon>Cucurbitaceae</taxon>
        <taxon>Benincaseae</taxon>
        <taxon>Cucumis</taxon>
    </lineage>
</organism>
<evidence type="ECO:0000313" key="2">
    <source>
        <dbReference type="EMBL" id="TYK06939.1"/>
    </source>
</evidence>
<evidence type="ECO:0000313" key="3">
    <source>
        <dbReference type="Proteomes" id="UP000321393"/>
    </source>
</evidence>
<protein>
    <submittedName>
        <fullName evidence="2">Uncharacterized protein</fullName>
    </submittedName>
</protein>
<dbReference type="AlphaFoldDB" id="A0A5D3C9C6"/>
<gene>
    <name evidence="2" type="ORF">E5676_scaffold13G002500</name>
    <name evidence="1" type="ORF">E6C27_scaffold139G002470</name>
</gene>
<proteinExistence type="predicted"/>
<evidence type="ECO:0000313" key="1">
    <source>
        <dbReference type="EMBL" id="KAA0031486.1"/>
    </source>
</evidence>